<dbReference type="EMBL" id="FXSZ01000001">
    <property type="protein sequence ID" value="SMO36005.1"/>
    <property type="molecule type" value="Genomic_DNA"/>
</dbReference>
<dbReference type="Proteomes" id="UP000315971">
    <property type="component" value="Unassembled WGS sequence"/>
</dbReference>
<dbReference type="RefSeq" id="WP_142600803.1">
    <property type="nucleotide sequence ID" value="NZ_FXSZ01000001.1"/>
</dbReference>
<dbReference type="AlphaFoldDB" id="A0A521AMI1"/>
<protein>
    <recommendedName>
        <fullName evidence="3">Polysaccharide deacetylase</fullName>
    </recommendedName>
</protein>
<dbReference type="OrthoDB" id="1016932at2"/>
<name>A0A521AMI1_9SPHI</name>
<evidence type="ECO:0008006" key="3">
    <source>
        <dbReference type="Google" id="ProtNLM"/>
    </source>
</evidence>
<evidence type="ECO:0000313" key="2">
    <source>
        <dbReference type="Proteomes" id="UP000315971"/>
    </source>
</evidence>
<keyword evidence="2" id="KW-1185">Reference proteome</keyword>
<sequence length="241" mass="28088">MKNTLIVENNLGSYVSFVETQLRKGYEFISFSELSRPKKQIILRHDVDFDCQLAYQLAQLEENMGVKSTYFFLVSSDSYNVASKANFEAIKAIQGLGHTISIHFDPTVYTDFSKGLEVEVAFFEHFFDTKVNTISIHRPNSFFLEYDSPIMGIEHAYQSKYFKNIKYFADSTGEWRYGHPFESEEFEQGKTLQILIHPIWWVINGSSNLDKLKSYYAQKKIVMKEHIANNCKPFRDIYGEL</sequence>
<reference evidence="1 2" key="1">
    <citation type="submission" date="2017-05" db="EMBL/GenBank/DDBJ databases">
        <authorList>
            <person name="Varghese N."/>
            <person name="Submissions S."/>
        </authorList>
    </citation>
    <scope>NUCLEOTIDE SEQUENCE [LARGE SCALE GENOMIC DNA]</scope>
    <source>
        <strain evidence="1 2">DSM 21342</strain>
    </source>
</reference>
<proteinExistence type="predicted"/>
<evidence type="ECO:0000313" key="1">
    <source>
        <dbReference type="EMBL" id="SMO36005.1"/>
    </source>
</evidence>
<accession>A0A521AMI1</accession>
<gene>
    <name evidence="1" type="ORF">SAMN06265350_101265</name>
</gene>
<organism evidence="1 2">
    <name type="scientific">Solitalea koreensis</name>
    <dbReference type="NCBI Taxonomy" id="543615"/>
    <lineage>
        <taxon>Bacteria</taxon>
        <taxon>Pseudomonadati</taxon>
        <taxon>Bacteroidota</taxon>
        <taxon>Sphingobacteriia</taxon>
        <taxon>Sphingobacteriales</taxon>
        <taxon>Sphingobacteriaceae</taxon>
        <taxon>Solitalea</taxon>
    </lineage>
</organism>